<evidence type="ECO:0000313" key="1">
    <source>
        <dbReference type="EMBL" id="SER17838.1"/>
    </source>
</evidence>
<dbReference type="GeneID" id="76043200"/>
<comment type="caution">
    <text evidence="1">The sequence shown here is derived from an EMBL/GenBank/DDBJ whole genome shotgun (WGS) entry which is preliminary data.</text>
</comment>
<dbReference type="Proteomes" id="UP000182818">
    <property type="component" value="Unassembled WGS sequence"/>
</dbReference>
<reference evidence="1 2" key="1">
    <citation type="submission" date="2016-10" db="EMBL/GenBank/DDBJ databases">
        <authorList>
            <person name="Varghese N."/>
            <person name="Submissions S."/>
        </authorList>
    </citation>
    <scope>NUCLEOTIDE SEQUENCE [LARGE SCALE GENOMIC DNA]</scope>
    <source>
        <strain evidence="1 2">CGMCC 1.3889</strain>
    </source>
</reference>
<protein>
    <submittedName>
        <fullName evidence="1">Uncharacterized protein</fullName>
    </submittedName>
</protein>
<organism evidence="1 2">
    <name type="scientific">Pediococcus ethanolidurans</name>
    <dbReference type="NCBI Taxonomy" id="319653"/>
    <lineage>
        <taxon>Bacteria</taxon>
        <taxon>Bacillati</taxon>
        <taxon>Bacillota</taxon>
        <taxon>Bacilli</taxon>
        <taxon>Lactobacillales</taxon>
        <taxon>Lactobacillaceae</taxon>
        <taxon>Pediococcus</taxon>
    </lineage>
</organism>
<gene>
    <name evidence="1" type="ORF">SAMN04487973_102152</name>
</gene>
<keyword evidence="2" id="KW-1185">Reference proteome</keyword>
<sequence>MLFVEDGAALIMNAAIQRYEDKFEVDFPLYEHLDLTSGDGYDVSAAGAKRLSTFIDGRIEADAPVEIPEGYEDRLY</sequence>
<accession>A0A1H9M2D9</accession>
<dbReference type="EMBL" id="FOGK01000002">
    <property type="protein sequence ID" value="SER17838.1"/>
    <property type="molecule type" value="Genomic_DNA"/>
</dbReference>
<proteinExistence type="predicted"/>
<evidence type="ECO:0000313" key="2">
    <source>
        <dbReference type="Proteomes" id="UP000182818"/>
    </source>
</evidence>
<dbReference type="RefSeq" id="WP_057805587.1">
    <property type="nucleotide sequence ID" value="NZ_BJYP01000011.1"/>
</dbReference>
<name>A0A1H9M2D9_9LACO</name>